<dbReference type="PANTHER" id="PTHR48100">
    <property type="entry name" value="BROAD-SPECIFICITY PHOSPHATASE YOR283W-RELATED"/>
    <property type="match status" value="1"/>
</dbReference>
<evidence type="ECO:0000313" key="2">
    <source>
        <dbReference type="EMBL" id="UQZ81669.1"/>
    </source>
</evidence>
<gene>
    <name evidence="2" type="ORF">SK3146_00825</name>
</gene>
<evidence type="ECO:0000256" key="1">
    <source>
        <dbReference type="SAM" id="MobiDB-lite"/>
    </source>
</evidence>
<accession>A0ABY4RGU3</accession>
<dbReference type="PANTHER" id="PTHR48100:SF1">
    <property type="entry name" value="HISTIDINE PHOSPHATASE FAMILY PROTEIN-RELATED"/>
    <property type="match status" value="1"/>
</dbReference>
<sequence length="222" mass="25026">MSEERDVCVNTESGSPEAENMPVTDISMAGMEELQVVYVVRHCKAEGQEAAARLTPEGWRQAERLASLLAPFSIERVVASPFARAVKTIEPFCRRMNLELTTDARLAERRLSGAQLPDWMRCLEQTFEDADLRYPGGETSREAADRAVSAIDDLLGLKIRGAVVVTHGNLMALLLGHYDNRIGFEQWKRLTNPDVYRLTFHSGRFQSMERIEGVYRAVKTDH</sequence>
<dbReference type="Proteomes" id="UP001057134">
    <property type="component" value="Chromosome"/>
</dbReference>
<dbReference type="InterPro" id="IPR013078">
    <property type="entry name" value="His_Pase_superF_clade-1"/>
</dbReference>
<dbReference type="Gene3D" id="3.40.50.1240">
    <property type="entry name" value="Phosphoglycerate mutase-like"/>
    <property type="match status" value="1"/>
</dbReference>
<dbReference type="SMART" id="SM00855">
    <property type="entry name" value="PGAM"/>
    <property type="match status" value="1"/>
</dbReference>
<keyword evidence="3" id="KW-1185">Reference proteome</keyword>
<reference evidence="2" key="2">
    <citation type="journal article" date="2021" name="J Anim Sci Technol">
        <title>Complete genome sequence of Paenibacillus konkukensis sp. nov. SK3146 as a potential probiotic strain.</title>
        <authorList>
            <person name="Jung H.I."/>
            <person name="Park S."/>
            <person name="Niu K.M."/>
            <person name="Lee S.W."/>
            <person name="Kothari D."/>
            <person name="Yi K.J."/>
            <person name="Kim S.K."/>
        </authorList>
    </citation>
    <scope>NUCLEOTIDE SEQUENCE</scope>
    <source>
        <strain evidence="2">SK3146</strain>
    </source>
</reference>
<protein>
    <submittedName>
        <fullName evidence="2">Bifunctional RNase H/acid phosphatase</fullName>
    </submittedName>
</protein>
<dbReference type="SUPFAM" id="SSF53254">
    <property type="entry name" value="Phosphoglycerate mutase-like"/>
    <property type="match status" value="1"/>
</dbReference>
<feature type="region of interest" description="Disordered" evidence="1">
    <location>
        <begin position="1"/>
        <end position="21"/>
    </location>
</feature>
<dbReference type="Pfam" id="PF00300">
    <property type="entry name" value="His_Phos_1"/>
    <property type="match status" value="1"/>
</dbReference>
<dbReference type="InterPro" id="IPR050275">
    <property type="entry name" value="PGM_Phosphatase"/>
</dbReference>
<evidence type="ECO:0000313" key="3">
    <source>
        <dbReference type="Proteomes" id="UP001057134"/>
    </source>
</evidence>
<dbReference type="EMBL" id="CP027059">
    <property type="protein sequence ID" value="UQZ81669.1"/>
    <property type="molecule type" value="Genomic_DNA"/>
</dbReference>
<reference evidence="2" key="1">
    <citation type="submission" date="2018-02" db="EMBL/GenBank/DDBJ databases">
        <authorList>
            <person name="Kim S.-K."/>
            <person name="Jung H.-I."/>
            <person name="Lee S.-W."/>
        </authorList>
    </citation>
    <scope>NUCLEOTIDE SEQUENCE</scope>
    <source>
        <strain evidence="2">SK3146</strain>
    </source>
</reference>
<name>A0ABY4RGU3_9BACL</name>
<proteinExistence type="predicted"/>
<dbReference type="InterPro" id="IPR029033">
    <property type="entry name" value="His_PPase_superfam"/>
</dbReference>
<organism evidence="2 3">
    <name type="scientific">Paenibacillus konkukensis</name>
    <dbReference type="NCBI Taxonomy" id="2020716"/>
    <lineage>
        <taxon>Bacteria</taxon>
        <taxon>Bacillati</taxon>
        <taxon>Bacillota</taxon>
        <taxon>Bacilli</taxon>
        <taxon>Bacillales</taxon>
        <taxon>Paenibacillaceae</taxon>
        <taxon>Paenibacillus</taxon>
    </lineage>
</organism>
<dbReference type="CDD" id="cd07067">
    <property type="entry name" value="HP_PGM_like"/>
    <property type="match status" value="1"/>
</dbReference>